<dbReference type="Gene3D" id="3.40.50.150">
    <property type="entry name" value="Vaccinia Virus protein VP39"/>
    <property type="match status" value="1"/>
</dbReference>
<dbReference type="GO" id="GO:0003677">
    <property type="term" value="F:DNA binding"/>
    <property type="evidence" value="ECO:0007669"/>
    <property type="project" value="TreeGrafter"/>
</dbReference>
<dbReference type="PROSITE" id="PS51679">
    <property type="entry name" value="SAM_MT_C5"/>
    <property type="match status" value="1"/>
</dbReference>
<comment type="similarity">
    <text evidence="6 7">Belongs to the class I-like SAM-binding methyltransferase superfamily. C5-methyltransferase family.</text>
</comment>
<proteinExistence type="inferred from homology"/>
<dbReference type="InterPro" id="IPR001525">
    <property type="entry name" value="C5_MeTfrase"/>
</dbReference>
<feature type="active site" evidence="6">
    <location>
        <position position="112"/>
    </location>
</feature>
<dbReference type="GO" id="GO:0044027">
    <property type="term" value="P:negative regulation of gene expression via chromosomal CpG island methylation"/>
    <property type="evidence" value="ECO:0007669"/>
    <property type="project" value="TreeGrafter"/>
</dbReference>
<dbReference type="Pfam" id="PF00145">
    <property type="entry name" value="DNA_methylase"/>
    <property type="match status" value="1"/>
</dbReference>
<dbReference type="EMBL" id="JABVCQ010000050">
    <property type="protein sequence ID" value="MBB1127320.1"/>
    <property type="molecule type" value="Genomic_DNA"/>
</dbReference>
<evidence type="ECO:0000256" key="2">
    <source>
        <dbReference type="ARBA" id="ARBA00022679"/>
    </source>
</evidence>
<evidence type="ECO:0000256" key="5">
    <source>
        <dbReference type="ARBA" id="ARBA00047422"/>
    </source>
</evidence>
<dbReference type="GO" id="GO:0003886">
    <property type="term" value="F:DNA (cytosine-5-)-methyltransferase activity"/>
    <property type="evidence" value="ECO:0007669"/>
    <property type="project" value="UniProtKB-EC"/>
</dbReference>
<dbReference type="AlphaFoldDB" id="A0A839HHB5"/>
<dbReference type="SUPFAM" id="SSF53335">
    <property type="entry name" value="S-adenosyl-L-methionine-dependent methyltransferases"/>
    <property type="match status" value="1"/>
</dbReference>
<accession>A0A839HHB5</accession>
<dbReference type="PRINTS" id="PR00105">
    <property type="entry name" value="C5METTRFRASE"/>
</dbReference>
<dbReference type="GO" id="GO:0032259">
    <property type="term" value="P:methylation"/>
    <property type="evidence" value="ECO:0007669"/>
    <property type="project" value="UniProtKB-KW"/>
</dbReference>
<evidence type="ECO:0000256" key="7">
    <source>
        <dbReference type="RuleBase" id="RU000416"/>
    </source>
</evidence>
<dbReference type="PANTHER" id="PTHR10629:SF52">
    <property type="entry name" value="DNA (CYTOSINE-5)-METHYLTRANSFERASE 1"/>
    <property type="match status" value="1"/>
</dbReference>
<gene>
    <name evidence="9" type="ORF">HUK38_13980</name>
</gene>
<keyword evidence="4" id="KW-0680">Restriction system</keyword>
<evidence type="ECO:0000256" key="8">
    <source>
        <dbReference type="RuleBase" id="RU000417"/>
    </source>
</evidence>
<evidence type="ECO:0000313" key="9">
    <source>
        <dbReference type="EMBL" id="MBB1127320.1"/>
    </source>
</evidence>
<dbReference type="EC" id="2.1.1.37" evidence="8"/>
<dbReference type="InterPro" id="IPR050390">
    <property type="entry name" value="C5-Methyltransferase"/>
</dbReference>
<keyword evidence="3 6" id="KW-0949">S-adenosyl-L-methionine</keyword>
<keyword evidence="10" id="KW-1185">Reference proteome</keyword>
<evidence type="ECO:0000313" key="10">
    <source>
        <dbReference type="Proteomes" id="UP000548632"/>
    </source>
</evidence>
<dbReference type="GO" id="GO:0009307">
    <property type="term" value="P:DNA restriction-modification system"/>
    <property type="evidence" value="ECO:0007669"/>
    <property type="project" value="UniProtKB-KW"/>
</dbReference>
<reference evidence="9 10" key="1">
    <citation type="journal article" date="2020" name="Arch. Microbiol.">
        <title>The genome sequence of the giant phototrophic gammaproteobacterium Thiospirillum jenense gives insight into its physiological properties and phylogenetic relationships.</title>
        <authorList>
            <person name="Imhoff J.F."/>
            <person name="Meyer T.E."/>
            <person name="Kyndt J.A."/>
        </authorList>
    </citation>
    <scope>NUCLEOTIDE SEQUENCE [LARGE SCALE GENOMIC DNA]</scope>
    <source>
        <strain evidence="9 10">DSM 216</strain>
    </source>
</reference>
<dbReference type="InterPro" id="IPR029063">
    <property type="entry name" value="SAM-dependent_MTases_sf"/>
</dbReference>
<evidence type="ECO:0000256" key="4">
    <source>
        <dbReference type="ARBA" id="ARBA00022747"/>
    </source>
</evidence>
<dbReference type="RefSeq" id="WP_182584947.1">
    <property type="nucleotide sequence ID" value="NZ_JABVCQ010000050.1"/>
</dbReference>
<organism evidence="9 10">
    <name type="scientific">Thiospirillum jenense</name>
    <dbReference type="NCBI Taxonomy" id="1653858"/>
    <lineage>
        <taxon>Bacteria</taxon>
        <taxon>Pseudomonadati</taxon>
        <taxon>Pseudomonadota</taxon>
        <taxon>Gammaproteobacteria</taxon>
        <taxon>Chromatiales</taxon>
        <taxon>Chromatiaceae</taxon>
        <taxon>Thiospirillum</taxon>
    </lineage>
</organism>
<evidence type="ECO:0000256" key="3">
    <source>
        <dbReference type="ARBA" id="ARBA00022691"/>
    </source>
</evidence>
<dbReference type="PROSITE" id="PS00094">
    <property type="entry name" value="C5_MTASE_1"/>
    <property type="match status" value="1"/>
</dbReference>
<dbReference type="Proteomes" id="UP000548632">
    <property type="component" value="Unassembled WGS sequence"/>
</dbReference>
<sequence>MSWVDFQLTQLGLLNRSFIRIKRLKNQERQAISLFSGAGGMDIGVRNAGFKILAEIECDQHCCATLMANAETHGYDTKVIHADIRTIQPKKLLQDLSLQTGELDLLFGGPPCQSFSLAGKQRGLEDERGLLLFEIIRFAQGLQPKVIFLEQVKGLLSSRGKTNRRGEVFENFLKKLEIINYTPKWRVVMSADYGIPQLRERLFIIATRERNGFSFPERTHTPIDEINSLFSYKPYIGIGEVLDGLGKPDLKVTGKTMYERADSHVDVTPSRDRERIAQVPEGGYLAAQTHLGEALRCKLSPKDTTKYLRLHRKRPANTLRCGEIFYHPTENRYLTPREYMRIHGYPDNYILKGPIRSRTGTVPNLDQHRQIANSVPPPLANVMARQIKGFLDEQNI</sequence>
<dbReference type="PANTHER" id="PTHR10629">
    <property type="entry name" value="CYTOSINE-SPECIFIC METHYLTRANSFERASE"/>
    <property type="match status" value="1"/>
</dbReference>
<keyword evidence="2 6" id="KW-0808">Transferase</keyword>
<keyword evidence="1 6" id="KW-0489">Methyltransferase</keyword>
<comment type="caution">
    <text evidence="9">The sequence shown here is derived from an EMBL/GenBank/DDBJ whole genome shotgun (WGS) entry which is preliminary data.</text>
</comment>
<evidence type="ECO:0000256" key="6">
    <source>
        <dbReference type="PROSITE-ProRule" id="PRU01016"/>
    </source>
</evidence>
<dbReference type="NCBIfam" id="TIGR00675">
    <property type="entry name" value="dcm"/>
    <property type="match status" value="1"/>
</dbReference>
<dbReference type="Gene3D" id="3.90.120.10">
    <property type="entry name" value="DNA Methylase, subunit A, domain 2"/>
    <property type="match status" value="1"/>
</dbReference>
<evidence type="ECO:0000256" key="1">
    <source>
        <dbReference type="ARBA" id="ARBA00022603"/>
    </source>
</evidence>
<comment type="catalytic activity">
    <reaction evidence="5 8">
        <text>a 2'-deoxycytidine in DNA + S-adenosyl-L-methionine = a 5-methyl-2'-deoxycytidine in DNA + S-adenosyl-L-homocysteine + H(+)</text>
        <dbReference type="Rhea" id="RHEA:13681"/>
        <dbReference type="Rhea" id="RHEA-COMP:11369"/>
        <dbReference type="Rhea" id="RHEA-COMP:11370"/>
        <dbReference type="ChEBI" id="CHEBI:15378"/>
        <dbReference type="ChEBI" id="CHEBI:57856"/>
        <dbReference type="ChEBI" id="CHEBI:59789"/>
        <dbReference type="ChEBI" id="CHEBI:85452"/>
        <dbReference type="ChEBI" id="CHEBI:85454"/>
        <dbReference type="EC" id="2.1.1.37"/>
    </reaction>
</comment>
<protein>
    <recommendedName>
        <fullName evidence="8">Cytosine-specific methyltransferase</fullName>
        <ecNumber evidence="8">2.1.1.37</ecNumber>
    </recommendedName>
</protein>
<dbReference type="InterPro" id="IPR018117">
    <property type="entry name" value="C5_DNA_meth_AS"/>
</dbReference>
<name>A0A839HHB5_9GAMM</name>